<name>A0A6B0TZ71_IXORI</name>
<evidence type="ECO:0000313" key="2">
    <source>
        <dbReference type="EMBL" id="MXU85442.1"/>
    </source>
</evidence>
<sequence length="86" mass="9653">MILASILDIGLILPWYLLSASTPGSDAQRSSACGHARKSGGLGAEKVHLPQWNWWSRLYLLVNTIHWDHNKAERNNITRTGQDICQ</sequence>
<protein>
    <submittedName>
        <fullName evidence="2">Putative secreted protein</fullName>
    </submittedName>
</protein>
<feature type="chain" id="PRO_5025649424" evidence="1">
    <location>
        <begin position="28"/>
        <end position="86"/>
    </location>
</feature>
<dbReference type="AlphaFoldDB" id="A0A6B0TZ71"/>
<feature type="signal peptide" evidence="1">
    <location>
        <begin position="1"/>
        <end position="27"/>
    </location>
</feature>
<organism evidence="2">
    <name type="scientific">Ixodes ricinus</name>
    <name type="common">Common tick</name>
    <name type="synonym">Acarus ricinus</name>
    <dbReference type="NCBI Taxonomy" id="34613"/>
    <lineage>
        <taxon>Eukaryota</taxon>
        <taxon>Metazoa</taxon>
        <taxon>Ecdysozoa</taxon>
        <taxon>Arthropoda</taxon>
        <taxon>Chelicerata</taxon>
        <taxon>Arachnida</taxon>
        <taxon>Acari</taxon>
        <taxon>Parasitiformes</taxon>
        <taxon>Ixodida</taxon>
        <taxon>Ixodoidea</taxon>
        <taxon>Ixodidae</taxon>
        <taxon>Ixodinae</taxon>
        <taxon>Ixodes</taxon>
    </lineage>
</organism>
<reference evidence="2" key="1">
    <citation type="submission" date="2019-12" db="EMBL/GenBank/DDBJ databases">
        <title>An insight into the sialome of adult female Ixodes ricinus ticks feeding for 6 days.</title>
        <authorList>
            <person name="Perner J."/>
            <person name="Ribeiro J.M.C."/>
        </authorList>
    </citation>
    <scope>NUCLEOTIDE SEQUENCE</scope>
    <source>
        <strain evidence="2">Semi-engorged</strain>
        <tissue evidence="2">Salivary glands</tissue>
    </source>
</reference>
<accession>A0A6B0TZ71</accession>
<keyword evidence="1" id="KW-0732">Signal</keyword>
<dbReference type="EMBL" id="GIFC01003359">
    <property type="protein sequence ID" value="MXU85442.1"/>
    <property type="molecule type" value="Transcribed_RNA"/>
</dbReference>
<evidence type="ECO:0000256" key="1">
    <source>
        <dbReference type="SAM" id="SignalP"/>
    </source>
</evidence>
<proteinExistence type="predicted"/>